<dbReference type="SMART" id="SM00248">
    <property type="entry name" value="ANK"/>
    <property type="match status" value="2"/>
</dbReference>
<dbReference type="VEuPathDB" id="FungiDB:BO83DRAFT_339804"/>
<evidence type="ECO:0000313" key="5">
    <source>
        <dbReference type="Proteomes" id="UP000246171"/>
    </source>
</evidence>
<evidence type="ECO:0000256" key="1">
    <source>
        <dbReference type="ARBA" id="ARBA00022737"/>
    </source>
</evidence>
<dbReference type="EMBL" id="MSFU01000015">
    <property type="protein sequence ID" value="PWY71352.1"/>
    <property type="molecule type" value="Genomic_DNA"/>
</dbReference>
<dbReference type="AlphaFoldDB" id="A0A317VEH8"/>
<dbReference type="Pfam" id="PF12796">
    <property type="entry name" value="Ank_2"/>
    <property type="match status" value="1"/>
</dbReference>
<dbReference type="RefSeq" id="XP_025387343.1">
    <property type="nucleotide sequence ID" value="XM_025528560.1"/>
</dbReference>
<dbReference type="Proteomes" id="UP000246171">
    <property type="component" value="Unassembled WGS sequence"/>
</dbReference>
<dbReference type="SUPFAM" id="SSF48403">
    <property type="entry name" value="Ankyrin repeat"/>
    <property type="match status" value="1"/>
</dbReference>
<proteinExistence type="predicted"/>
<evidence type="ECO:0000313" key="4">
    <source>
        <dbReference type="EMBL" id="PWY71352.1"/>
    </source>
</evidence>
<dbReference type="PROSITE" id="PS50088">
    <property type="entry name" value="ANK_REPEAT"/>
    <property type="match status" value="2"/>
</dbReference>
<dbReference type="InterPro" id="IPR002110">
    <property type="entry name" value="Ankyrin_rpt"/>
</dbReference>
<dbReference type="GeneID" id="37050522"/>
<keyword evidence="5" id="KW-1185">Reference proteome</keyword>
<dbReference type="PROSITE" id="PS50297">
    <property type="entry name" value="ANK_REP_REGION"/>
    <property type="match status" value="2"/>
</dbReference>
<keyword evidence="2 3" id="KW-0040">ANK repeat</keyword>
<comment type="caution">
    <text evidence="4">The sequence shown here is derived from an EMBL/GenBank/DDBJ whole genome shotgun (WGS) entry which is preliminary data.</text>
</comment>
<evidence type="ECO:0000256" key="2">
    <source>
        <dbReference type="ARBA" id="ARBA00023043"/>
    </source>
</evidence>
<dbReference type="PANTHER" id="PTHR24171:SF10">
    <property type="entry name" value="ANKYRIN REPEAT DOMAIN-CONTAINING PROTEIN 29-LIKE"/>
    <property type="match status" value="1"/>
</dbReference>
<feature type="repeat" description="ANK" evidence="3">
    <location>
        <begin position="23"/>
        <end position="45"/>
    </location>
</feature>
<reference evidence="4" key="1">
    <citation type="submission" date="2016-12" db="EMBL/GenBank/DDBJ databases">
        <title>The genomes of Aspergillus section Nigri reveals drivers in fungal speciation.</title>
        <authorList>
            <consortium name="DOE Joint Genome Institute"/>
            <person name="Vesth T.C."/>
            <person name="Nybo J."/>
            <person name="Theobald S."/>
            <person name="Brandl J."/>
            <person name="Frisvad J.C."/>
            <person name="Nielsen K.F."/>
            <person name="Lyhne E.K."/>
            <person name="Kogle M.E."/>
            <person name="Kuo A."/>
            <person name="Riley R."/>
            <person name="Clum A."/>
            <person name="Nolan M."/>
            <person name="Lipzen A."/>
            <person name="Salamov A."/>
            <person name="Henrissat B."/>
            <person name="Wiebenga A."/>
            <person name="De vries R.P."/>
            <person name="Grigoriev I.V."/>
            <person name="Mortensen U.H."/>
            <person name="Andersen M.R."/>
            <person name="Baker S.E."/>
        </authorList>
    </citation>
    <scope>NUCLEOTIDE SEQUENCE</scope>
    <source>
        <strain evidence="4">CBS 122712</strain>
    </source>
</reference>
<sequence length="121" mass="13324">MKGHAEIVEMLNKANPDVARLRDGSSPLHLAAEGGHVRAVEELLKVAFVNGCDDHGHTPLHRASINGNGPVVTLLLEVDADVLVRDFEDKTARDVWAGSDDRVREDMQRQAIRQRGVQRVS</sequence>
<organism evidence="4 5">
    <name type="scientific">Aspergillus eucalypticola (strain CBS 122712 / IBT 29274)</name>
    <dbReference type="NCBI Taxonomy" id="1448314"/>
    <lineage>
        <taxon>Eukaryota</taxon>
        <taxon>Fungi</taxon>
        <taxon>Dikarya</taxon>
        <taxon>Ascomycota</taxon>
        <taxon>Pezizomycotina</taxon>
        <taxon>Eurotiomycetes</taxon>
        <taxon>Eurotiomycetidae</taxon>
        <taxon>Eurotiales</taxon>
        <taxon>Aspergillaceae</taxon>
        <taxon>Aspergillus</taxon>
        <taxon>Aspergillus subgen. Circumdati</taxon>
    </lineage>
</organism>
<feature type="repeat" description="ANK" evidence="3">
    <location>
        <begin position="55"/>
        <end position="87"/>
    </location>
</feature>
<evidence type="ECO:0000256" key="3">
    <source>
        <dbReference type="PROSITE-ProRule" id="PRU00023"/>
    </source>
</evidence>
<name>A0A317VEH8_ASPEC</name>
<keyword evidence="1" id="KW-0677">Repeat</keyword>
<dbReference type="Gene3D" id="1.25.40.20">
    <property type="entry name" value="Ankyrin repeat-containing domain"/>
    <property type="match status" value="2"/>
</dbReference>
<gene>
    <name evidence="4" type="ORF">BO83DRAFT_339804</name>
</gene>
<dbReference type="OrthoDB" id="4492562at2759"/>
<dbReference type="PANTHER" id="PTHR24171">
    <property type="entry name" value="ANKYRIN REPEAT DOMAIN-CONTAINING PROTEIN 39-RELATED"/>
    <property type="match status" value="1"/>
</dbReference>
<accession>A0A317VEH8</accession>
<protein>
    <submittedName>
        <fullName evidence="4">Ankyrin</fullName>
    </submittedName>
</protein>
<dbReference type="PRINTS" id="PR01415">
    <property type="entry name" value="ANKYRIN"/>
</dbReference>
<dbReference type="InterPro" id="IPR036770">
    <property type="entry name" value="Ankyrin_rpt-contain_sf"/>
</dbReference>